<dbReference type="Proteomes" id="UP000198629">
    <property type="component" value="Unassembled WGS sequence"/>
</dbReference>
<dbReference type="EMBL" id="FNFX01000001">
    <property type="protein sequence ID" value="SDK10024.1"/>
    <property type="molecule type" value="Genomic_DNA"/>
</dbReference>
<proteinExistence type="predicted"/>
<evidence type="ECO:0000313" key="2">
    <source>
        <dbReference type="Proteomes" id="UP000198629"/>
    </source>
</evidence>
<dbReference type="RefSeq" id="WP_091468127.1">
    <property type="nucleotide sequence ID" value="NZ_FNFX01000001.1"/>
</dbReference>
<accession>A0A1G8Z5V9</accession>
<reference evidence="2" key="1">
    <citation type="submission" date="2016-10" db="EMBL/GenBank/DDBJ databases">
        <authorList>
            <person name="Varghese N."/>
            <person name="Submissions S."/>
        </authorList>
    </citation>
    <scope>NUCLEOTIDE SEQUENCE [LARGE SCALE GENOMIC DNA]</scope>
    <source>
        <strain evidence="2">CBMB127</strain>
    </source>
</reference>
<protein>
    <submittedName>
        <fullName evidence="1">Uncharacterized protein</fullName>
    </submittedName>
</protein>
<keyword evidence="2" id="KW-1185">Reference proteome</keyword>
<evidence type="ECO:0000313" key="1">
    <source>
        <dbReference type="EMBL" id="SDK10024.1"/>
    </source>
</evidence>
<organism evidence="1 2">
    <name type="scientific">Methylophilus rhizosphaerae</name>
    <dbReference type="NCBI Taxonomy" id="492660"/>
    <lineage>
        <taxon>Bacteria</taxon>
        <taxon>Pseudomonadati</taxon>
        <taxon>Pseudomonadota</taxon>
        <taxon>Betaproteobacteria</taxon>
        <taxon>Nitrosomonadales</taxon>
        <taxon>Methylophilaceae</taxon>
        <taxon>Methylophilus</taxon>
    </lineage>
</organism>
<name>A0A1G8Z5V9_9PROT</name>
<dbReference type="AlphaFoldDB" id="A0A1G8Z5V9"/>
<dbReference type="STRING" id="492660.SAMN05192566_0091"/>
<gene>
    <name evidence="1" type="ORF">SAMN05192566_0091</name>
</gene>
<sequence>MSHVLLILKRPYDASPAYNSVIDEIKEKFEKEVKLLDRNVLLIDLVEYHHVFTYVVEKCRSQKLNYCFTMSEAPLKFITKEFKRA</sequence>